<gene>
    <name evidence="1" type="ORF">LACBIDRAFT_316586</name>
</gene>
<evidence type="ECO:0000313" key="1">
    <source>
        <dbReference type="EMBL" id="EDQ99409.1"/>
    </source>
</evidence>
<dbReference type="Proteomes" id="UP000001194">
    <property type="component" value="Unassembled WGS sequence"/>
</dbReference>
<name>B0E176_LACBS</name>
<evidence type="ECO:0000313" key="2">
    <source>
        <dbReference type="Proteomes" id="UP000001194"/>
    </source>
</evidence>
<reference evidence="1 2" key="1">
    <citation type="journal article" date="2008" name="Nature">
        <title>The genome of Laccaria bicolor provides insights into mycorrhizal symbiosis.</title>
        <authorList>
            <person name="Martin F."/>
            <person name="Aerts A."/>
            <person name="Ahren D."/>
            <person name="Brun A."/>
            <person name="Danchin E.G.J."/>
            <person name="Duchaussoy F."/>
            <person name="Gibon J."/>
            <person name="Kohler A."/>
            <person name="Lindquist E."/>
            <person name="Pereda V."/>
            <person name="Salamov A."/>
            <person name="Shapiro H.J."/>
            <person name="Wuyts J."/>
            <person name="Blaudez D."/>
            <person name="Buee M."/>
            <person name="Brokstein P."/>
            <person name="Canbaeck B."/>
            <person name="Cohen D."/>
            <person name="Courty P.E."/>
            <person name="Coutinho P.M."/>
            <person name="Delaruelle C."/>
            <person name="Detter J.C."/>
            <person name="Deveau A."/>
            <person name="DiFazio S."/>
            <person name="Duplessis S."/>
            <person name="Fraissinet-Tachet L."/>
            <person name="Lucic E."/>
            <person name="Frey-Klett P."/>
            <person name="Fourrey C."/>
            <person name="Feussner I."/>
            <person name="Gay G."/>
            <person name="Grimwood J."/>
            <person name="Hoegger P.J."/>
            <person name="Jain P."/>
            <person name="Kilaru S."/>
            <person name="Labbe J."/>
            <person name="Lin Y.C."/>
            <person name="Legue V."/>
            <person name="Le Tacon F."/>
            <person name="Marmeisse R."/>
            <person name="Melayah D."/>
            <person name="Montanini B."/>
            <person name="Muratet M."/>
            <person name="Nehls U."/>
            <person name="Niculita-Hirzel H."/>
            <person name="Oudot-Le Secq M.P."/>
            <person name="Peter M."/>
            <person name="Quesneville H."/>
            <person name="Rajashekar B."/>
            <person name="Reich M."/>
            <person name="Rouhier N."/>
            <person name="Schmutz J."/>
            <person name="Yin T."/>
            <person name="Chalot M."/>
            <person name="Henrissat B."/>
            <person name="Kuees U."/>
            <person name="Lucas S."/>
            <person name="Van de Peer Y."/>
            <person name="Podila G.K."/>
            <person name="Polle A."/>
            <person name="Pukkila P.J."/>
            <person name="Richardson P.M."/>
            <person name="Rouze P."/>
            <person name="Sanders I.R."/>
            <person name="Stajich J.E."/>
            <person name="Tunlid A."/>
            <person name="Tuskan G."/>
            <person name="Grigoriev I.V."/>
        </authorList>
    </citation>
    <scope>NUCLEOTIDE SEQUENCE [LARGE SCALE GENOMIC DNA]</scope>
    <source>
        <strain evidence="2">S238N-H82 / ATCC MYA-4686</strain>
    </source>
</reference>
<protein>
    <submittedName>
        <fullName evidence="1">Predicted protein</fullName>
    </submittedName>
</protein>
<sequence>MLGANMIRMAISVVFSGSYSASPLVEACPSLSILSFPPILFCRPRSLFVLKVHDVTKLPPSLRHNPGVAQRGGEASGSSVAIFHSCVNSDFVFSIFHISYLGCDY</sequence>
<dbReference type="GeneID" id="6085629"/>
<accession>B0E176</accession>
<dbReference type="AlphaFoldDB" id="B0E176"/>
<dbReference type="InParanoid" id="B0E176"/>
<keyword evidence="2" id="KW-1185">Reference proteome</keyword>
<dbReference type="RefSeq" id="XP_001889960.1">
    <property type="nucleotide sequence ID" value="XM_001889925.1"/>
</dbReference>
<dbReference type="KEGG" id="lbc:LACBIDRAFT_316586"/>
<dbReference type="EMBL" id="DS547165">
    <property type="protein sequence ID" value="EDQ99409.1"/>
    <property type="molecule type" value="Genomic_DNA"/>
</dbReference>
<organism evidence="2">
    <name type="scientific">Laccaria bicolor (strain S238N-H82 / ATCC MYA-4686)</name>
    <name type="common">Bicoloured deceiver</name>
    <name type="synonym">Laccaria laccata var. bicolor</name>
    <dbReference type="NCBI Taxonomy" id="486041"/>
    <lineage>
        <taxon>Eukaryota</taxon>
        <taxon>Fungi</taxon>
        <taxon>Dikarya</taxon>
        <taxon>Basidiomycota</taxon>
        <taxon>Agaricomycotina</taxon>
        <taxon>Agaricomycetes</taxon>
        <taxon>Agaricomycetidae</taxon>
        <taxon>Agaricales</taxon>
        <taxon>Agaricineae</taxon>
        <taxon>Hydnangiaceae</taxon>
        <taxon>Laccaria</taxon>
    </lineage>
</organism>
<dbReference type="HOGENOM" id="CLU_2237078_0_0_1"/>
<proteinExistence type="predicted"/>